<dbReference type="InterPro" id="IPR036748">
    <property type="entry name" value="MTH938-like_sf"/>
</dbReference>
<dbReference type="InterPro" id="IPR007523">
    <property type="entry name" value="NDUFAF3/AAMDC"/>
</dbReference>
<keyword evidence="2" id="KW-1185">Reference proteome</keyword>
<dbReference type="STRING" id="405444.ABB26_04770"/>
<comment type="caution">
    <text evidence="1">The sequence shown here is derived from an EMBL/GenBank/DDBJ whole genome shotgun (WGS) entry which is preliminary data.</text>
</comment>
<evidence type="ECO:0008006" key="3">
    <source>
        <dbReference type="Google" id="ProtNLM"/>
    </source>
</evidence>
<dbReference type="Pfam" id="PF04430">
    <property type="entry name" value="DUF498"/>
    <property type="match status" value="1"/>
</dbReference>
<dbReference type="Gene3D" id="3.40.1230.10">
    <property type="entry name" value="MTH938-like"/>
    <property type="match status" value="1"/>
</dbReference>
<organism evidence="1 2">
    <name type="scientific">Stenotrophomonas humi</name>
    <dbReference type="NCBI Taxonomy" id="405444"/>
    <lineage>
        <taxon>Bacteria</taxon>
        <taxon>Pseudomonadati</taxon>
        <taxon>Pseudomonadota</taxon>
        <taxon>Gammaproteobacteria</taxon>
        <taxon>Lysobacterales</taxon>
        <taxon>Lysobacteraceae</taxon>
        <taxon>Stenotrophomonas</taxon>
    </lineage>
</organism>
<reference evidence="1 2" key="1">
    <citation type="submission" date="2015-05" db="EMBL/GenBank/DDBJ databases">
        <title>Genome sequencing and analysis of members of genus Stenotrophomonas.</title>
        <authorList>
            <person name="Patil P.P."/>
            <person name="Midha S."/>
            <person name="Patil P.B."/>
        </authorList>
    </citation>
    <scope>NUCLEOTIDE SEQUENCE [LARGE SCALE GENOMIC DNA]</scope>
    <source>
        <strain evidence="1 2">DSM 18929</strain>
    </source>
</reference>
<evidence type="ECO:0000313" key="2">
    <source>
        <dbReference type="Proteomes" id="UP000050864"/>
    </source>
</evidence>
<name>A0A0R0CGF2_9GAMM</name>
<dbReference type="OrthoDB" id="9800373at2"/>
<dbReference type="PANTHER" id="PTHR21192:SF2">
    <property type="entry name" value="NADH DEHYDROGENASE [UBIQUINONE] 1 ALPHA SUBCOMPLEX ASSEMBLY FACTOR 3"/>
    <property type="match status" value="1"/>
</dbReference>
<accession>A0A0R0CGF2</accession>
<protein>
    <recommendedName>
        <fullName evidence="3">Xcc1710-like domain-containing protein</fullName>
    </recommendedName>
</protein>
<dbReference type="AlphaFoldDB" id="A0A0R0CGF2"/>
<dbReference type="CDD" id="cd05560">
    <property type="entry name" value="Xcc1710_like"/>
    <property type="match status" value="1"/>
</dbReference>
<dbReference type="Proteomes" id="UP000050864">
    <property type="component" value="Unassembled WGS sequence"/>
</dbReference>
<evidence type="ECO:0000313" key="1">
    <source>
        <dbReference type="EMBL" id="KRG65134.1"/>
    </source>
</evidence>
<dbReference type="RefSeq" id="WP_057632456.1">
    <property type="nucleotide sequence ID" value="NZ_LDJI01000009.1"/>
</dbReference>
<dbReference type="PANTHER" id="PTHR21192">
    <property type="entry name" value="NUCLEAR PROTEIN E3-3"/>
    <property type="match status" value="1"/>
</dbReference>
<sequence length="126" mass="13544">MLLSRELPDYSYSLRSADGHQAKVNDRILTRSFVLAPNTLLEDWPVHAVAELTIEHLAPALEQNPAVVILGTGEKQVFPSASVMAACLTQGIGIEVMNNASAARTFNVLAGENRRVVAAFIVESTG</sequence>
<gene>
    <name evidence="1" type="ORF">ABB26_04770</name>
</gene>
<dbReference type="PATRIC" id="fig|405444.3.peg.3664"/>
<dbReference type="EMBL" id="LDJI01000009">
    <property type="protein sequence ID" value="KRG65134.1"/>
    <property type="molecule type" value="Genomic_DNA"/>
</dbReference>
<dbReference type="SUPFAM" id="SSF64076">
    <property type="entry name" value="MTH938-like"/>
    <property type="match status" value="1"/>
</dbReference>
<proteinExistence type="predicted"/>